<sequence length="164" mass="16968">MTEITIGGTSAVTVGSLPSVGATAPDFALVGQDLTELKLGDFAGKRVVLNIFPSLDTPTCAASVRHFNPLASSLDNTVVLCVSMDLPFAASRFCVAEGLDDVLPASAFRSTFGTDYGVTLSEGAFAGLLSRAVVVIDETGTVVYTEQVAELTEEPNYDSAVAAL</sequence>
<proteinExistence type="inferred from homology"/>
<comment type="function">
    <text evidence="6">Thiol-specific peroxidase that catalyzes the reduction of hydrogen peroxide and organic hydroperoxides to water and alcohols, respectively. Plays a role in cell protection against oxidative stress by detoxifying peroxides.</text>
</comment>
<keyword evidence="3 6" id="KW-0560">Oxidoreductase</keyword>
<evidence type="ECO:0000313" key="9">
    <source>
        <dbReference type="Proteomes" id="UP001215216"/>
    </source>
</evidence>
<dbReference type="InterPro" id="IPR002065">
    <property type="entry name" value="TPX"/>
</dbReference>
<dbReference type="CDD" id="cd03014">
    <property type="entry name" value="PRX_Atyp2cys"/>
    <property type="match status" value="1"/>
</dbReference>
<feature type="disulfide bond" description="Redox-active" evidence="6">
    <location>
        <begin position="60"/>
        <end position="94"/>
    </location>
</feature>
<dbReference type="HAMAP" id="MF_00269">
    <property type="entry name" value="Tpx"/>
    <property type="match status" value="1"/>
</dbReference>
<dbReference type="PANTHER" id="PTHR43110:SF1">
    <property type="entry name" value="THIOL PEROXIDASE"/>
    <property type="match status" value="1"/>
</dbReference>
<feature type="active site" description="Cysteine sulfenic acid (-SOH) intermediate" evidence="6">
    <location>
        <position position="60"/>
    </location>
</feature>
<organism evidence="8 9">
    <name type="scientific">Arcanobacterium canis</name>
    <dbReference type="NCBI Taxonomy" id="999183"/>
    <lineage>
        <taxon>Bacteria</taxon>
        <taxon>Bacillati</taxon>
        <taxon>Actinomycetota</taxon>
        <taxon>Actinomycetes</taxon>
        <taxon>Actinomycetales</taxon>
        <taxon>Actinomycetaceae</taxon>
        <taxon>Arcanobacterium</taxon>
    </lineage>
</organism>
<comment type="subunit">
    <text evidence="6">Homodimer.</text>
</comment>
<comment type="catalytic activity">
    <reaction evidence="6">
        <text>a hydroperoxide + [thioredoxin]-dithiol = an alcohol + [thioredoxin]-disulfide + H2O</text>
        <dbReference type="Rhea" id="RHEA:62620"/>
        <dbReference type="Rhea" id="RHEA-COMP:10698"/>
        <dbReference type="Rhea" id="RHEA-COMP:10700"/>
        <dbReference type="ChEBI" id="CHEBI:15377"/>
        <dbReference type="ChEBI" id="CHEBI:29950"/>
        <dbReference type="ChEBI" id="CHEBI:30879"/>
        <dbReference type="ChEBI" id="CHEBI:35924"/>
        <dbReference type="ChEBI" id="CHEBI:50058"/>
        <dbReference type="EC" id="1.11.1.24"/>
    </reaction>
</comment>
<keyword evidence="2 6" id="KW-0049">Antioxidant</keyword>
<keyword evidence="4 6" id="KW-1015">Disulfide bond</keyword>
<dbReference type="InterPro" id="IPR036249">
    <property type="entry name" value="Thioredoxin-like_sf"/>
</dbReference>
<dbReference type="PROSITE" id="PS51352">
    <property type="entry name" value="THIOREDOXIN_2"/>
    <property type="match status" value="1"/>
</dbReference>
<gene>
    <name evidence="6 8" type="primary">tpx</name>
    <name evidence="8" type="ORF">P7079_07250</name>
</gene>
<evidence type="ECO:0000256" key="5">
    <source>
        <dbReference type="ARBA" id="ARBA00023284"/>
    </source>
</evidence>
<evidence type="ECO:0000256" key="3">
    <source>
        <dbReference type="ARBA" id="ARBA00023002"/>
    </source>
</evidence>
<dbReference type="EC" id="1.11.1.24" evidence="6"/>
<evidence type="ECO:0000256" key="1">
    <source>
        <dbReference type="ARBA" id="ARBA00022559"/>
    </source>
</evidence>
<feature type="domain" description="Thioredoxin" evidence="7">
    <location>
        <begin position="18"/>
        <end position="164"/>
    </location>
</feature>
<dbReference type="InterPro" id="IPR013766">
    <property type="entry name" value="Thioredoxin_domain"/>
</dbReference>
<dbReference type="InterPro" id="IPR018219">
    <property type="entry name" value="Tpx_CS"/>
</dbReference>
<name>A0ABY8FXE1_9ACTO</name>
<keyword evidence="1 6" id="KW-0575">Peroxidase</keyword>
<protein>
    <recommendedName>
        <fullName evidence="6">Thiol peroxidase</fullName>
        <shortName evidence="6">Tpx</shortName>
        <ecNumber evidence="6">1.11.1.24</ecNumber>
    </recommendedName>
    <alternativeName>
        <fullName evidence="6">Peroxiredoxin tpx</fullName>
        <shortName evidence="6">Prx</shortName>
    </alternativeName>
    <alternativeName>
        <fullName evidence="6">Thioredoxin peroxidase</fullName>
    </alternativeName>
    <alternativeName>
        <fullName evidence="6">Thioredoxin-dependent peroxiredoxin</fullName>
    </alternativeName>
</protein>
<dbReference type="PROSITE" id="PS01265">
    <property type="entry name" value="TPX"/>
    <property type="match status" value="1"/>
</dbReference>
<dbReference type="Gene3D" id="3.40.30.10">
    <property type="entry name" value="Glutaredoxin"/>
    <property type="match status" value="1"/>
</dbReference>
<dbReference type="Pfam" id="PF08534">
    <property type="entry name" value="Redoxin"/>
    <property type="match status" value="1"/>
</dbReference>
<comment type="similarity">
    <text evidence="6">Belongs to the peroxiredoxin family. Tpx subfamily.</text>
</comment>
<evidence type="ECO:0000256" key="4">
    <source>
        <dbReference type="ARBA" id="ARBA00023157"/>
    </source>
</evidence>
<evidence type="ECO:0000259" key="7">
    <source>
        <dbReference type="PROSITE" id="PS51352"/>
    </source>
</evidence>
<keyword evidence="9" id="KW-1185">Reference proteome</keyword>
<dbReference type="GO" id="GO:0004601">
    <property type="term" value="F:peroxidase activity"/>
    <property type="evidence" value="ECO:0007669"/>
    <property type="project" value="UniProtKB-KW"/>
</dbReference>
<dbReference type="EMBL" id="CP121208">
    <property type="protein sequence ID" value="WFM83179.1"/>
    <property type="molecule type" value="Genomic_DNA"/>
</dbReference>
<keyword evidence="5 6" id="KW-0676">Redox-active center</keyword>
<dbReference type="InterPro" id="IPR013740">
    <property type="entry name" value="Redoxin"/>
</dbReference>
<evidence type="ECO:0000313" key="8">
    <source>
        <dbReference type="EMBL" id="WFM83179.1"/>
    </source>
</evidence>
<comment type="miscellaneous">
    <text evidence="6">The active site is a conserved redox-active cysteine residue, the peroxidatic cysteine (C(P)), which makes the nucleophilic attack on the peroxide substrate. The peroxide oxidizes the C(P)-SH to cysteine sulfenic acid (C(P)-SOH), which then reacts with another cysteine residue, the resolving cysteine (C(R)), to form a disulfide bridge. The disulfide is subsequently reduced by an appropriate electron donor to complete the catalytic cycle. In this atypical 2-Cys peroxiredoxin, C(R) is present in the same subunit to form an intramolecular disulfide. The disulfide is subsequently reduced by thioredoxin.</text>
</comment>
<dbReference type="RefSeq" id="WP_278012604.1">
    <property type="nucleotide sequence ID" value="NZ_CP121208.1"/>
</dbReference>
<reference evidence="8 9" key="1">
    <citation type="submission" date="2023-03" db="EMBL/GenBank/DDBJ databases">
        <title>Complete genome of Arcanobacterium canis strain DSM 25104 isolated in 2010 from a canine otitis externa in Germany.</title>
        <authorList>
            <person name="Borowiak M."/>
            <person name="Kreitlow A."/>
            <person name="Malorny B."/>
            <person name="Laemmler C."/>
            <person name="Prenger-Berninghoff E."/>
            <person name="Ploetz M."/>
            <person name="Abdulmawjood A."/>
        </authorList>
    </citation>
    <scope>NUCLEOTIDE SEQUENCE [LARGE SCALE GENOMIC DNA]</scope>
    <source>
        <strain evidence="8 9">DSM 25104</strain>
    </source>
</reference>
<evidence type="ECO:0000256" key="2">
    <source>
        <dbReference type="ARBA" id="ARBA00022862"/>
    </source>
</evidence>
<evidence type="ECO:0000256" key="6">
    <source>
        <dbReference type="HAMAP-Rule" id="MF_00269"/>
    </source>
</evidence>
<dbReference type="InterPro" id="IPR050455">
    <property type="entry name" value="Tpx_Peroxidase_subfamily"/>
</dbReference>
<accession>A0ABY8FXE1</accession>
<dbReference type="SUPFAM" id="SSF52833">
    <property type="entry name" value="Thioredoxin-like"/>
    <property type="match status" value="1"/>
</dbReference>
<dbReference type="Proteomes" id="UP001215216">
    <property type="component" value="Chromosome"/>
</dbReference>
<dbReference type="PANTHER" id="PTHR43110">
    <property type="entry name" value="THIOL PEROXIDASE"/>
    <property type="match status" value="1"/>
</dbReference>
<dbReference type="NCBIfam" id="NF001808">
    <property type="entry name" value="PRK00522.1"/>
    <property type="match status" value="1"/>
</dbReference>